<dbReference type="Gene3D" id="3.60.110.10">
    <property type="entry name" value="Carbon-nitrogen hydrolase"/>
    <property type="match status" value="1"/>
</dbReference>
<dbReference type="InterPro" id="IPR014445">
    <property type="entry name" value="Gln-dep_NAD_synthase"/>
</dbReference>
<dbReference type="Proteomes" id="UP000615234">
    <property type="component" value="Unassembled WGS sequence"/>
</dbReference>
<keyword evidence="4 7" id="KW-0547">Nucleotide-binding</keyword>
<dbReference type="GO" id="GO:0005737">
    <property type="term" value="C:cytoplasm"/>
    <property type="evidence" value="ECO:0007669"/>
    <property type="project" value="InterPro"/>
</dbReference>
<dbReference type="InterPro" id="IPR003694">
    <property type="entry name" value="NAD_synthase"/>
</dbReference>
<dbReference type="InterPro" id="IPR014729">
    <property type="entry name" value="Rossmann-like_a/b/a_fold"/>
</dbReference>
<evidence type="ECO:0000313" key="11">
    <source>
        <dbReference type="EMBL" id="MBC5662954.1"/>
    </source>
</evidence>
<evidence type="ECO:0000256" key="4">
    <source>
        <dbReference type="ARBA" id="ARBA00022741"/>
    </source>
</evidence>
<dbReference type="Pfam" id="PF00795">
    <property type="entry name" value="CN_hydrolase"/>
    <property type="match status" value="1"/>
</dbReference>
<feature type="binding site" evidence="7">
    <location>
        <position position="209"/>
    </location>
    <ligand>
        <name>L-glutamine</name>
        <dbReference type="ChEBI" id="CHEBI:58359"/>
    </ligand>
</feature>
<proteinExistence type="inferred from homology"/>
<dbReference type="EC" id="6.3.5.1" evidence="7 8"/>
<dbReference type="Gene3D" id="1.10.10.1140">
    <property type="entry name" value="Glutamine-dependent NAD+ synthetase, C-terminal domain"/>
    <property type="match status" value="1"/>
</dbReference>
<feature type="binding site" evidence="7">
    <location>
        <position position="474"/>
    </location>
    <ligand>
        <name>deamido-NAD(+)</name>
        <dbReference type="ChEBI" id="CHEBI:58437"/>
        <note>ligand shared between two neighboring subunits</note>
    </ligand>
</feature>
<accession>A0A8I0AH29</accession>
<feature type="binding site" evidence="7">
    <location>
        <position position="623"/>
    </location>
    <ligand>
        <name>deamido-NAD(+)</name>
        <dbReference type="ChEBI" id="CHEBI:58437"/>
        <note>ligand shared between two neighboring subunits</note>
    </ligand>
</feature>
<comment type="caution">
    <text evidence="11">The sequence shown here is derived from an EMBL/GenBank/DDBJ whole genome shotgun (WGS) entry which is preliminary data.</text>
</comment>
<dbReference type="GO" id="GO:0008795">
    <property type="term" value="F:NAD+ synthase activity"/>
    <property type="evidence" value="ECO:0007669"/>
    <property type="project" value="UniProtKB-UniRule"/>
</dbReference>
<name>A0A8I0AH29_9FIRM</name>
<feature type="binding site" evidence="7">
    <location>
        <begin position="479"/>
        <end position="482"/>
    </location>
    <ligand>
        <name>deamido-NAD(+)</name>
        <dbReference type="ChEBI" id="CHEBI:58437"/>
        <note>ligand shared between two neighboring subunits</note>
    </ligand>
</feature>
<dbReference type="PANTHER" id="PTHR23090">
    <property type="entry name" value="NH 3 /GLUTAMINE-DEPENDENT NAD + SYNTHETASE"/>
    <property type="match status" value="1"/>
</dbReference>
<dbReference type="CDD" id="cd00553">
    <property type="entry name" value="NAD_synthase"/>
    <property type="match status" value="1"/>
</dbReference>
<dbReference type="GO" id="GO:0004359">
    <property type="term" value="F:glutaminase activity"/>
    <property type="evidence" value="ECO:0007669"/>
    <property type="project" value="InterPro"/>
</dbReference>
<evidence type="ECO:0000256" key="3">
    <source>
        <dbReference type="ARBA" id="ARBA00022598"/>
    </source>
</evidence>
<reference evidence="11 12" key="1">
    <citation type="submission" date="2020-08" db="EMBL/GenBank/DDBJ databases">
        <title>Genome public.</title>
        <authorList>
            <person name="Liu C."/>
            <person name="Sun Q."/>
        </authorList>
    </citation>
    <scope>NUCLEOTIDE SEQUENCE [LARGE SCALE GENOMIC DNA]</scope>
    <source>
        <strain evidence="11 12">NSJ-10</strain>
    </source>
</reference>
<comment type="pathway">
    <text evidence="1 7 8">Cofactor biosynthesis; NAD(+) biosynthesis; NAD(+) from deamido-NAD(+) (L-Gln route): step 1/1.</text>
</comment>
<dbReference type="GO" id="GO:0003952">
    <property type="term" value="F:NAD+ synthase (glutamine-hydrolyzing) activity"/>
    <property type="evidence" value="ECO:0007669"/>
    <property type="project" value="UniProtKB-UniRule"/>
</dbReference>
<evidence type="ECO:0000256" key="9">
    <source>
        <dbReference type="RuleBase" id="RU003811"/>
    </source>
</evidence>
<dbReference type="InterPro" id="IPR022310">
    <property type="entry name" value="NAD/GMP_synthase"/>
</dbReference>
<dbReference type="InterPro" id="IPR036526">
    <property type="entry name" value="C-N_Hydrolase_sf"/>
</dbReference>
<evidence type="ECO:0000256" key="6">
    <source>
        <dbReference type="ARBA" id="ARBA00023027"/>
    </source>
</evidence>
<feature type="active site" description="Nucleophile; for glutaminase activity" evidence="7">
    <location>
        <position position="176"/>
    </location>
</feature>
<feature type="active site" description="For glutaminase activity" evidence="7">
    <location>
        <position position="116"/>
    </location>
</feature>
<dbReference type="AlphaFoldDB" id="A0A8I0AH29"/>
<gene>
    <name evidence="7" type="primary">nadE</name>
    <name evidence="11" type="ORF">H8S09_08615</name>
</gene>
<evidence type="ECO:0000256" key="1">
    <source>
        <dbReference type="ARBA" id="ARBA00005188"/>
    </source>
</evidence>
<dbReference type="GO" id="GO:0009435">
    <property type="term" value="P:NAD+ biosynthetic process"/>
    <property type="evidence" value="ECO:0007669"/>
    <property type="project" value="UniProtKB-UniRule"/>
</dbReference>
<dbReference type="EMBL" id="JACOOX010000004">
    <property type="protein sequence ID" value="MBC5662954.1"/>
    <property type="molecule type" value="Genomic_DNA"/>
</dbReference>
<dbReference type="InterPro" id="IPR041856">
    <property type="entry name" value="NAD+_synth_C"/>
</dbReference>
<comment type="catalytic activity">
    <reaction evidence="7 8">
        <text>deamido-NAD(+) + L-glutamine + ATP + H2O = L-glutamate + AMP + diphosphate + NAD(+) + H(+)</text>
        <dbReference type="Rhea" id="RHEA:24384"/>
        <dbReference type="ChEBI" id="CHEBI:15377"/>
        <dbReference type="ChEBI" id="CHEBI:15378"/>
        <dbReference type="ChEBI" id="CHEBI:29985"/>
        <dbReference type="ChEBI" id="CHEBI:30616"/>
        <dbReference type="ChEBI" id="CHEBI:33019"/>
        <dbReference type="ChEBI" id="CHEBI:57540"/>
        <dbReference type="ChEBI" id="CHEBI:58359"/>
        <dbReference type="ChEBI" id="CHEBI:58437"/>
        <dbReference type="ChEBI" id="CHEBI:456215"/>
        <dbReference type="EC" id="6.3.5.1"/>
    </reaction>
</comment>
<dbReference type="Gene3D" id="3.40.50.620">
    <property type="entry name" value="HUPs"/>
    <property type="match status" value="1"/>
</dbReference>
<organism evidence="11 12">
    <name type="scientific">Coprococcus hominis</name>
    <name type="common">ex Liu et al. 2022</name>
    <dbReference type="NCBI Taxonomy" id="2763039"/>
    <lineage>
        <taxon>Bacteria</taxon>
        <taxon>Bacillati</taxon>
        <taxon>Bacillota</taxon>
        <taxon>Clostridia</taxon>
        <taxon>Lachnospirales</taxon>
        <taxon>Lachnospiraceae</taxon>
        <taxon>Coprococcus</taxon>
    </lineage>
</organism>
<dbReference type="NCBIfam" id="NF002730">
    <property type="entry name" value="PRK02628.1"/>
    <property type="match status" value="1"/>
</dbReference>
<comment type="similarity">
    <text evidence="9">Belongs to the NAD synthetase family.</text>
</comment>
<comment type="similarity">
    <text evidence="2 7 8">In the C-terminal section; belongs to the NAD synthetase family.</text>
</comment>
<dbReference type="NCBIfam" id="TIGR00552">
    <property type="entry name" value="nadE"/>
    <property type="match status" value="1"/>
</dbReference>
<keyword evidence="6 7" id="KW-0520">NAD</keyword>
<evidence type="ECO:0000256" key="7">
    <source>
        <dbReference type="HAMAP-Rule" id="MF_02090"/>
    </source>
</evidence>
<dbReference type="SUPFAM" id="SSF52402">
    <property type="entry name" value="Adenine nucleotide alpha hydrolases-like"/>
    <property type="match status" value="1"/>
</dbReference>
<dbReference type="InterPro" id="IPR003010">
    <property type="entry name" value="C-N_Hydrolase"/>
</dbReference>
<feature type="binding site" evidence="7">
    <location>
        <position position="122"/>
    </location>
    <ligand>
        <name>L-glutamine</name>
        <dbReference type="ChEBI" id="CHEBI:58359"/>
    </ligand>
</feature>
<evidence type="ECO:0000256" key="8">
    <source>
        <dbReference type="PIRNR" id="PIRNR006630"/>
    </source>
</evidence>
<evidence type="ECO:0000259" key="10">
    <source>
        <dbReference type="PROSITE" id="PS50263"/>
    </source>
</evidence>
<feature type="domain" description="CN hydrolase" evidence="10">
    <location>
        <begin position="5"/>
        <end position="274"/>
    </location>
</feature>
<feature type="binding site" evidence="7">
    <location>
        <begin position="359"/>
        <end position="366"/>
    </location>
    <ligand>
        <name>ATP</name>
        <dbReference type="ChEBI" id="CHEBI:30616"/>
    </ligand>
</feature>
<dbReference type="RefSeq" id="WP_186847690.1">
    <property type="nucleotide sequence ID" value="NZ_JACOOX010000004.1"/>
</dbReference>
<evidence type="ECO:0000256" key="2">
    <source>
        <dbReference type="ARBA" id="ARBA00007145"/>
    </source>
</evidence>
<sequence length="659" mass="73742">MKHLVRIASVSPRVHLGNVTKNCKELETVYRTYAEQVDVIVTPELSLTGYTCGDLFVNRHLIDRAEEGLLQLAEMTAEYGKKGAALVVGVPYEVDGELFNCGAFLWNGMVLALVPKIYLPNYGEFYEKRWFSGRCVENRTVELADGSETLFGNSILIEMTDPNQQEEHVTFGMEICEDLWTPIAPGRLLTLQGAEILLNLSASNEVIGKEQYRRTLTGSMSSSCICGYVYTSAGAYESTSDMVFSGHNLMYENGKLLGEIKPFEDGILIRDFNMTKIRHDRLANKSFAECKRNFEAGEYMTVNCEKVFAEKKEVCAKVSMTPFVPSKNRLERCRSIFAMQVAGLQRRIEATHASCIVVGVSGGLDSTLALLVSAQAVKNLGLPPETVTGITMPGFGTTKRTKSNSTTLMELLGCDIREISIVDSVRQHFADIGQDETVHDITYENCQARERTQILMDVANKEGGFVIGTGDLSELALGWCTYNGDHMSMYAVNTSIPKTLARTLVDEVGHDMDRNGFPGIKDVIEDIIDTPVSPELLPPNADGTIAQKTEDTVGSYILHDFFLYYTLRYGMEPEDVYDLCKEAVRQSVEASEDEEIEAYTFTDEEIKKWQKVFYTRFFRQQFKRNCMPDGVKVGTVSVSPRGDLRLPSEIEFEDFLTFE</sequence>
<feature type="binding site" evidence="7">
    <location>
        <position position="469"/>
    </location>
    <ligand>
        <name>ATP</name>
        <dbReference type="ChEBI" id="CHEBI:30616"/>
    </ligand>
</feature>
<feature type="binding site" evidence="7">
    <location>
        <position position="445"/>
    </location>
    <ligand>
        <name>deamido-NAD(+)</name>
        <dbReference type="ChEBI" id="CHEBI:58437"/>
        <note>ligand shared between two neighboring subunits</note>
    </ligand>
</feature>
<comment type="function">
    <text evidence="7">Catalyzes the ATP-dependent amidation of deamido-NAD to form NAD. Uses L-glutamine as a nitrogen source.</text>
</comment>
<dbReference type="CDD" id="cd07570">
    <property type="entry name" value="GAT_Gln-NAD-synth"/>
    <property type="match status" value="1"/>
</dbReference>
<keyword evidence="5 7" id="KW-0067">ATP-binding</keyword>
<feature type="binding site" evidence="7">
    <location>
        <position position="203"/>
    </location>
    <ligand>
        <name>L-glutamine</name>
        <dbReference type="ChEBI" id="CHEBI:58359"/>
    </ligand>
</feature>
<evidence type="ECO:0000313" key="12">
    <source>
        <dbReference type="Proteomes" id="UP000615234"/>
    </source>
</evidence>
<protein>
    <recommendedName>
        <fullName evidence="7 8">Glutamine-dependent NAD(+) synthetase</fullName>
        <ecNumber evidence="7 8">6.3.5.1</ecNumber>
    </recommendedName>
    <alternativeName>
        <fullName evidence="7 8">NAD(+) synthase [glutamine-hydrolyzing]</fullName>
    </alternativeName>
</protein>
<dbReference type="GO" id="GO:0005524">
    <property type="term" value="F:ATP binding"/>
    <property type="evidence" value="ECO:0007669"/>
    <property type="project" value="UniProtKB-UniRule"/>
</dbReference>
<dbReference type="PIRSF" id="PIRSF006630">
    <property type="entry name" value="NADS_GAT"/>
    <property type="match status" value="1"/>
</dbReference>
<dbReference type="SUPFAM" id="SSF56317">
    <property type="entry name" value="Carbon-nitrogen hydrolase"/>
    <property type="match status" value="1"/>
</dbReference>
<dbReference type="PROSITE" id="PS50263">
    <property type="entry name" value="CN_HYDROLASE"/>
    <property type="match status" value="1"/>
</dbReference>
<dbReference type="UniPathway" id="UPA00253">
    <property type="reaction ID" value="UER00334"/>
</dbReference>
<dbReference type="HAMAP" id="MF_02090">
    <property type="entry name" value="NadE_glutamine_dep"/>
    <property type="match status" value="1"/>
</dbReference>
<dbReference type="PANTHER" id="PTHR23090:SF9">
    <property type="entry name" value="GLUTAMINE-DEPENDENT NAD(+) SYNTHETASE"/>
    <property type="match status" value="1"/>
</dbReference>
<dbReference type="Pfam" id="PF02540">
    <property type="entry name" value="NAD_synthase"/>
    <property type="match status" value="1"/>
</dbReference>
<evidence type="ECO:0000256" key="5">
    <source>
        <dbReference type="ARBA" id="ARBA00022840"/>
    </source>
</evidence>
<keyword evidence="12" id="KW-1185">Reference proteome</keyword>
<feature type="active site" description="Proton acceptor; for glutaminase activity" evidence="7">
    <location>
        <position position="44"/>
    </location>
</feature>
<keyword evidence="3 7" id="KW-0436">Ligase</keyword>